<dbReference type="PANTHER" id="PTHR48111">
    <property type="entry name" value="REGULATOR OF RPOS"/>
    <property type="match status" value="1"/>
</dbReference>
<keyword evidence="3 7" id="KW-0238">DNA-binding</keyword>
<dbReference type="InterPro" id="IPR001867">
    <property type="entry name" value="OmpR/PhoB-type_DNA-bd"/>
</dbReference>
<dbReference type="GO" id="GO:0000976">
    <property type="term" value="F:transcription cis-regulatory region binding"/>
    <property type="evidence" value="ECO:0007669"/>
    <property type="project" value="TreeGrafter"/>
</dbReference>
<dbReference type="PROSITE" id="PS50110">
    <property type="entry name" value="RESPONSE_REGULATORY"/>
    <property type="match status" value="1"/>
</dbReference>
<keyword evidence="6" id="KW-0597">Phosphoprotein</keyword>
<proteinExistence type="predicted"/>
<dbReference type="GO" id="GO:0032993">
    <property type="term" value="C:protein-DNA complex"/>
    <property type="evidence" value="ECO:0007669"/>
    <property type="project" value="TreeGrafter"/>
</dbReference>
<reference evidence="10" key="2">
    <citation type="submission" date="2021-04" db="EMBL/GenBank/DDBJ databases">
        <authorList>
            <person name="Gilroy R."/>
        </authorList>
    </citation>
    <scope>NUCLEOTIDE SEQUENCE</scope>
    <source>
        <strain evidence="10">CHK196-7946</strain>
    </source>
</reference>
<comment type="caution">
    <text evidence="10">The sequence shown here is derived from an EMBL/GenBank/DDBJ whole genome shotgun (WGS) entry which is preliminary data.</text>
</comment>
<evidence type="ECO:0000256" key="7">
    <source>
        <dbReference type="PROSITE-ProRule" id="PRU01091"/>
    </source>
</evidence>
<feature type="DNA-binding region" description="OmpR/PhoB-type" evidence="7">
    <location>
        <begin position="129"/>
        <end position="229"/>
    </location>
</feature>
<gene>
    <name evidence="10" type="ORF">H9697_01220</name>
</gene>
<reference evidence="10" key="1">
    <citation type="journal article" date="2021" name="PeerJ">
        <title>Extensive microbial diversity within the chicken gut microbiome revealed by metagenomics and culture.</title>
        <authorList>
            <person name="Gilroy R."/>
            <person name="Ravi A."/>
            <person name="Getino M."/>
            <person name="Pursley I."/>
            <person name="Horton D.L."/>
            <person name="Alikhan N.F."/>
            <person name="Baker D."/>
            <person name="Gharbi K."/>
            <person name="Hall N."/>
            <person name="Watson M."/>
            <person name="Adriaenssens E.M."/>
            <person name="Foster-Nyarko E."/>
            <person name="Jarju S."/>
            <person name="Secka A."/>
            <person name="Antonio M."/>
            <person name="Oren A."/>
            <person name="Chaudhuri R.R."/>
            <person name="La Ragione R."/>
            <person name="Hildebrand F."/>
            <person name="Pallen M.J."/>
        </authorList>
    </citation>
    <scope>NUCLEOTIDE SEQUENCE</scope>
    <source>
        <strain evidence="10">CHK196-7946</strain>
    </source>
</reference>
<dbReference type="SUPFAM" id="SSF52172">
    <property type="entry name" value="CheY-like"/>
    <property type="match status" value="1"/>
</dbReference>
<accession>A0A9D2Q8T8</accession>
<evidence type="ECO:0000259" key="9">
    <source>
        <dbReference type="PROSITE" id="PS51755"/>
    </source>
</evidence>
<protein>
    <recommendedName>
        <fullName evidence="1">Stage 0 sporulation protein A homolog</fullName>
    </recommendedName>
</protein>
<organism evidence="10 11">
    <name type="scientific">Candidatus Mediterraneibacter faecavium</name>
    <dbReference type="NCBI Taxonomy" id="2838668"/>
    <lineage>
        <taxon>Bacteria</taxon>
        <taxon>Bacillati</taxon>
        <taxon>Bacillota</taxon>
        <taxon>Clostridia</taxon>
        <taxon>Lachnospirales</taxon>
        <taxon>Lachnospiraceae</taxon>
        <taxon>Mediterraneibacter</taxon>
    </lineage>
</organism>
<evidence type="ECO:0000256" key="4">
    <source>
        <dbReference type="ARBA" id="ARBA00023163"/>
    </source>
</evidence>
<name>A0A9D2Q8T8_9FIRM</name>
<feature type="domain" description="OmpR/PhoB-type" evidence="9">
    <location>
        <begin position="129"/>
        <end position="229"/>
    </location>
</feature>
<dbReference type="CDD" id="cd00383">
    <property type="entry name" value="trans_reg_C"/>
    <property type="match status" value="1"/>
</dbReference>
<dbReference type="InterPro" id="IPR011006">
    <property type="entry name" value="CheY-like_superfamily"/>
</dbReference>
<dbReference type="SMART" id="SM00448">
    <property type="entry name" value="REC"/>
    <property type="match status" value="1"/>
</dbReference>
<dbReference type="Gene3D" id="3.40.50.2300">
    <property type="match status" value="1"/>
</dbReference>
<dbReference type="PANTHER" id="PTHR48111:SF73">
    <property type="entry name" value="ALKALINE PHOSPHATASE SYNTHESIS TRANSCRIPTIONAL REGULATORY PROTEIN PHOP"/>
    <property type="match status" value="1"/>
</dbReference>
<dbReference type="GO" id="GO:0006355">
    <property type="term" value="P:regulation of DNA-templated transcription"/>
    <property type="evidence" value="ECO:0007669"/>
    <property type="project" value="InterPro"/>
</dbReference>
<sequence>MSRLLLLEDDLSLIDGLKYSLEKNGFELDVARSVRAARERLRGRHGYDLLLLDVTLPDGTGFMICDEMRASGDMTPIIFLTAADEETNIIRGLDSGGDDYITKPFKLGELCSRIRALLRRSTLQNPSDAGVICSGPVTVDQTAAKAYLDGKYLDLTGAEYRLLSLLIRHDGQTLTRNFILDELWDGQGNFVDDNTLSVYIRRLREKIEEHPSHPEHLLTVRGMGYRWEGEQ</sequence>
<comment type="function">
    <text evidence="5">May play the central regulatory role in sporulation. It may be an element of the effector pathway responsible for the activation of sporulation genes in response to nutritional stress. Spo0A may act in concert with spo0H (a sigma factor) to control the expression of some genes that are critical to the sporulation process.</text>
</comment>
<dbReference type="Pfam" id="PF00486">
    <property type="entry name" value="Trans_reg_C"/>
    <property type="match status" value="1"/>
</dbReference>
<evidence type="ECO:0000256" key="6">
    <source>
        <dbReference type="PROSITE-ProRule" id="PRU00169"/>
    </source>
</evidence>
<evidence type="ECO:0000256" key="2">
    <source>
        <dbReference type="ARBA" id="ARBA00023015"/>
    </source>
</evidence>
<keyword evidence="4" id="KW-0804">Transcription</keyword>
<evidence type="ECO:0000256" key="3">
    <source>
        <dbReference type="ARBA" id="ARBA00023125"/>
    </source>
</evidence>
<evidence type="ECO:0000256" key="1">
    <source>
        <dbReference type="ARBA" id="ARBA00018672"/>
    </source>
</evidence>
<dbReference type="AlphaFoldDB" id="A0A9D2Q8T8"/>
<dbReference type="GO" id="GO:0000156">
    <property type="term" value="F:phosphorelay response regulator activity"/>
    <property type="evidence" value="ECO:0007669"/>
    <property type="project" value="TreeGrafter"/>
</dbReference>
<dbReference type="Proteomes" id="UP000823902">
    <property type="component" value="Unassembled WGS sequence"/>
</dbReference>
<evidence type="ECO:0000256" key="5">
    <source>
        <dbReference type="ARBA" id="ARBA00024867"/>
    </source>
</evidence>
<dbReference type="GO" id="GO:0005829">
    <property type="term" value="C:cytosol"/>
    <property type="evidence" value="ECO:0007669"/>
    <property type="project" value="TreeGrafter"/>
</dbReference>
<evidence type="ECO:0000313" key="11">
    <source>
        <dbReference type="Proteomes" id="UP000823902"/>
    </source>
</evidence>
<evidence type="ECO:0000313" key="10">
    <source>
        <dbReference type="EMBL" id="HJC73562.1"/>
    </source>
</evidence>
<dbReference type="SMART" id="SM00862">
    <property type="entry name" value="Trans_reg_C"/>
    <property type="match status" value="1"/>
</dbReference>
<dbReference type="Gene3D" id="1.10.10.10">
    <property type="entry name" value="Winged helix-like DNA-binding domain superfamily/Winged helix DNA-binding domain"/>
    <property type="match status" value="1"/>
</dbReference>
<keyword evidence="2" id="KW-0805">Transcription regulation</keyword>
<dbReference type="EMBL" id="DWVY01000004">
    <property type="protein sequence ID" value="HJC73562.1"/>
    <property type="molecule type" value="Genomic_DNA"/>
</dbReference>
<dbReference type="InterPro" id="IPR039420">
    <property type="entry name" value="WalR-like"/>
</dbReference>
<dbReference type="InterPro" id="IPR036388">
    <property type="entry name" value="WH-like_DNA-bd_sf"/>
</dbReference>
<feature type="domain" description="Response regulatory" evidence="8">
    <location>
        <begin position="3"/>
        <end position="118"/>
    </location>
</feature>
<dbReference type="InterPro" id="IPR001789">
    <property type="entry name" value="Sig_transdc_resp-reg_receiver"/>
</dbReference>
<dbReference type="PROSITE" id="PS51755">
    <property type="entry name" value="OMPR_PHOB"/>
    <property type="match status" value="1"/>
</dbReference>
<dbReference type="Gene3D" id="6.10.250.690">
    <property type="match status" value="1"/>
</dbReference>
<evidence type="ECO:0000259" key="8">
    <source>
        <dbReference type="PROSITE" id="PS50110"/>
    </source>
</evidence>
<feature type="modified residue" description="4-aspartylphosphate" evidence="6">
    <location>
        <position position="53"/>
    </location>
</feature>
<dbReference type="Pfam" id="PF00072">
    <property type="entry name" value="Response_reg"/>
    <property type="match status" value="1"/>
</dbReference>